<feature type="transmembrane region" description="Helical" evidence="4">
    <location>
        <begin position="12"/>
        <end position="31"/>
    </location>
</feature>
<dbReference type="InterPro" id="IPR050425">
    <property type="entry name" value="NAD(P)_dehydrat-like"/>
</dbReference>
<dbReference type="GO" id="GO:0000252">
    <property type="term" value="F:3-beta-hydroxysteroid dehydrogenase [NAD(P)+]/C4-decarboxylase activity"/>
    <property type="evidence" value="ECO:0007669"/>
    <property type="project" value="TreeGrafter"/>
</dbReference>
<dbReference type="AlphaFoldDB" id="A0A8I2YW21"/>
<evidence type="ECO:0000256" key="4">
    <source>
        <dbReference type="SAM" id="Phobius"/>
    </source>
</evidence>
<gene>
    <name evidence="6" type="ORF">JVT61DRAFT_10180</name>
</gene>
<dbReference type="GO" id="GO:0006696">
    <property type="term" value="P:ergosterol biosynthetic process"/>
    <property type="evidence" value="ECO:0007669"/>
    <property type="project" value="TreeGrafter"/>
</dbReference>
<protein>
    <submittedName>
        <fullName evidence="6">3-beta hydroxysteroid dehydrogenase/isomerase family-domain-containing protein</fullName>
    </submittedName>
</protein>
<dbReference type="GO" id="GO:0016853">
    <property type="term" value="F:isomerase activity"/>
    <property type="evidence" value="ECO:0007669"/>
    <property type="project" value="UniProtKB-KW"/>
</dbReference>
<dbReference type="InterPro" id="IPR036291">
    <property type="entry name" value="NAD(P)-bd_dom_sf"/>
</dbReference>
<feature type="domain" description="3-beta hydroxysteroid dehydrogenase/isomerase" evidence="5">
    <location>
        <begin position="84"/>
        <end position="368"/>
    </location>
</feature>
<dbReference type="InterPro" id="IPR002225">
    <property type="entry name" value="3Beta_OHSteriod_DH/Estase"/>
</dbReference>
<keyword evidence="4" id="KW-1133">Transmembrane helix</keyword>
<name>A0A8I2YW21_9AGAM</name>
<proteinExistence type="inferred from homology"/>
<dbReference type="Gene3D" id="3.40.50.720">
    <property type="entry name" value="NAD(P)-binding Rossmann-like Domain"/>
    <property type="match status" value="1"/>
</dbReference>
<sequence length="522" mass="57575">MSTLVSEPGRMLNLLLSFFVFVSLVFLYGYLNDRKLKQLPPEAELVFSPARLTPERVRSAAEALSKNPVIMRNFLPPKTGRRYIVVGGAGFLGGWIVLQLLERGEDPKKIRILDIRPPTRPDLRTGAAQQVAFLQVDVSDAVAVSEAFKAPWPEAEGELEVTVFHVAANIRFYERYAALLPLSLKVNYNGTANVINACKDIGAHTLIYTSSASIFVRCSRFWLWPWEKRPAFFIQLYKDDDNLPNLSYSNYAVSKVLSEKAVRAADKSPTSRSHTLRTGCIRPGNAVFGPGGDMTCGAYLVRKHNPTWVPNILQSFIYVENCALAHLCYEQRLIELERGSSNPDIGGQAFMVTDAGPPITYGDLYTALNTLDQETVFPVLSPTLMLGFSHLIEVFHVTKSLLSTLDSSIARAVARVIPAVSGDLINLQPTIFTLLSIHLIFDDSRARLPPAKGGLGYQGPYTTLEGICKTADVYFKSDKKGEERSLSGGVGFGFWSKKSNGRSQVGNGAGERRDINGVTEFN</sequence>
<evidence type="ECO:0000313" key="6">
    <source>
        <dbReference type="EMBL" id="KAG6379660.1"/>
    </source>
</evidence>
<reference evidence="6" key="1">
    <citation type="submission" date="2021-03" db="EMBL/GenBank/DDBJ databases">
        <title>Evolutionary innovations through gain and loss of genes in the ectomycorrhizal Boletales.</title>
        <authorList>
            <person name="Wu G."/>
            <person name="Miyauchi S."/>
            <person name="Morin E."/>
            <person name="Yang Z.-L."/>
            <person name="Xu J."/>
            <person name="Martin F.M."/>
        </authorList>
    </citation>
    <scope>NUCLEOTIDE SEQUENCE</scope>
    <source>
        <strain evidence="6">BR01</strain>
    </source>
</reference>
<comment type="similarity">
    <text evidence="2">Belongs to the NAD(P)-dependent epimerase/dehydratase family. Dihydroflavonol-4-reductase subfamily.</text>
</comment>
<accession>A0A8I2YW21</accession>
<keyword evidence="4" id="KW-0472">Membrane</keyword>
<keyword evidence="1" id="KW-0560">Oxidoreductase</keyword>
<dbReference type="OrthoDB" id="10058185at2759"/>
<dbReference type="PANTHER" id="PTHR10366">
    <property type="entry name" value="NAD DEPENDENT EPIMERASE/DEHYDRATASE"/>
    <property type="match status" value="1"/>
</dbReference>
<keyword evidence="4" id="KW-0812">Transmembrane</keyword>
<keyword evidence="6" id="KW-0413">Isomerase</keyword>
<keyword evidence="7" id="KW-1185">Reference proteome</keyword>
<comment type="caution">
    <text evidence="6">The sequence shown here is derived from an EMBL/GenBank/DDBJ whole genome shotgun (WGS) entry which is preliminary data.</text>
</comment>
<dbReference type="SUPFAM" id="SSF51735">
    <property type="entry name" value="NAD(P)-binding Rossmann-fold domains"/>
    <property type="match status" value="1"/>
</dbReference>
<dbReference type="GO" id="GO:0005783">
    <property type="term" value="C:endoplasmic reticulum"/>
    <property type="evidence" value="ECO:0007669"/>
    <property type="project" value="TreeGrafter"/>
</dbReference>
<dbReference type="PANTHER" id="PTHR10366:SF447">
    <property type="entry name" value="HYDROXYSTEROID DEHYDROGENASE_ISOMERASE FAMILY PROTEIN, PUTATIVE (AFU_ORTHOLOGUE AFUA_1G06450)-RELATED"/>
    <property type="match status" value="1"/>
</dbReference>
<evidence type="ECO:0000256" key="2">
    <source>
        <dbReference type="ARBA" id="ARBA00023445"/>
    </source>
</evidence>
<dbReference type="Pfam" id="PF01073">
    <property type="entry name" value="3Beta_HSD"/>
    <property type="match status" value="1"/>
</dbReference>
<organism evidence="6 7">
    <name type="scientific">Boletus reticuloceps</name>
    <dbReference type="NCBI Taxonomy" id="495285"/>
    <lineage>
        <taxon>Eukaryota</taxon>
        <taxon>Fungi</taxon>
        <taxon>Dikarya</taxon>
        <taxon>Basidiomycota</taxon>
        <taxon>Agaricomycotina</taxon>
        <taxon>Agaricomycetes</taxon>
        <taxon>Agaricomycetidae</taxon>
        <taxon>Boletales</taxon>
        <taxon>Boletineae</taxon>
        <taxon>Boletaceae</taxon>
        <taxon>Boletoideae</taxon>
        <taxon>Boletus</taxon>
    </lineage>
</organism>
<evidence type="ECO:0000256" key="3">
    <source>
        <dbReference type="SAM" id="MobiDB-lite"/>
    </source>
</evidence>
<dbReference type="Proteomes" id="UP000683000">
    <property type="component" value="Unassembled WGS sequence"/>
</dbReference>
<evidence type="ECO:0000256" key="1">
    <source>
        <dbReference type="ARBA" id="ARBA00023002"/>
    </source>
</evidence>
<evidence type="ECO:0000259" key="5">
    <source>
        <dbReference type="Pfam" id="PF01073"/>
    </source>
</evidence>
<evidence type="ECO:0000313" key="7">
    <source>
        <dbReference type="Proteomes" id="UP000683000"/>
    </source>
</evidence>
<dbReference type="EMBL" id="JAGFBS010000004">
    <property type="protein sequence ID" value="KAG6379660.1"/>
    <property type="molecule type" value="Genomic_DNA"/>
</dbReference>
<feature type="region of interest" description="Disordered" evidence="3">
    <location>
        <begin position="501"/>
        <end position="522"/>
    </location>
</feature>